<reference evidence="1" key="1">
    <citation type="submission" date="2020-04" db="EMBL/GenBank/DDBJ databases">
        <title>A chromosome-scale assembly and high-density genetic map of the yellow drum (Nibea albiflora) genome.</title>
        <authorList>
            <person name="Xu D."/>
            <person name="Zhang W."/>
            <person name="Chen R."/>
            <person name="Tan P."/>
            <person name="Wang L."/>
            <person name="Song H."/>
            <person name="Tian L."/>
            <person name="Zhu Q."/>
            <person name="Wang B."/>
        </authorList>
    </citation>
    <scope>NUCLEOTIDE SEQUENCE</scope>
    <source>
        <strain evidence="1">ZJHYS-2018</strain>
    </source>
</reference>
<dbReference type="Proteomes" id="UP000805704">
    <property type="component" value="Chromosome 22"/>
</dbReference>
<organism evidence="1 2">
    <name type="scientific">Nibea albiflora</name>
    <name type="common">Yellow drum</name>
    <name type="synonym">Corvina albiflora</name>
    <dbReference type="NCBI Taxonomy" id="240163"/>
    <lineage>
        <taxon>Eukaryota</taxon>
        <taxon>Metazoa</taxon>
        <taxon>Chordata</taxon>
        <taxon>Craniata</taxon>
        <taxon>Vertebrata</taxon>
        <taxon>Euteleostomi</taxon>
        <taxon>Actinopterygii</taxon>
        <taxon>Neopterygii</taxon>
        <taxon>Teleostei</taxon>
        <taxon>Neoteleostei</taxon>
        <taxon>Acanthomorphata</taxon>
        <taxon>Eupercaria</taxon>
        <taxon>Sciaenidae</taxon>
        <taxon>Nibea</taxon>
    </lineage>
</organism>
<dbReference type="EMBL" id="CM024810">
    <property type="protein sequence ID" value="KAG8005599.1"/>
    <property type="molecule type" value="Genomic_DNA"/>
</dbReference>
<proteinExistence type="predicted"/>
<evidence type="ECO:0000313" key="2">
    <source>
        <dbReference type="Proteomes" id="UP000805704"/>
    </source>
</evidence>
<name>A0ACB7EUI9_NIBAL</name>
<protein>
    <submittedName>
        <fullName evidence="1">Uncharacterized protein</fullName>
    </submittedName>
</protein>
<keyword evidence="2" id="KW-1185">Reference proteome</keyword>
<gene>
    <name evidence="1" type="ORF">GBF38_001505</name>
</gene>
<comment type="caution">
    <text evidence="1">The sequence shown here is derived from an EMBL/GenBank/DDBJ whole genome shotgun (WGS) entry which is preliminary data.</text>
</comment>
<accession>A0ACB7EUI9</accession>
<evidence type="ECO:0000313" key="1">
    <source>
        <dbReference type="EMBL" id="KAG8005599.1"/>
    </source>
</evidence>
<sequence length="205" mass="21772">MRADTQRKYGSQRRLRAAPRRRRKALSISKNDKSEDVTQRTYGTSLQSQATGLAHGPSLRDEAKPGHIPSQAACQQAPQSVPVDGELSASCTVPTIFFLGFKGYLQPSCLGPLARVGESSWLATGVNAADKRRKAKRGGNGIISSGFRRAEGLRGASIADDAQWAAVPTEKHNINSENTQNTQRTPIGQSAIPGRFGEGAGGCAG</sequence>